<feature type="compositionally biased region" description="Polar residues" evidence="2">
    <location>
        <begin position="420"/>
        <end position="431"/>
    </location>
</feature>
<protein>
    <recommendedName>
        <fullName evidence="3">RRM domain-containing protein</fullName>
    </recommendedName>
</protein>
<dbReference type="EMBL" id="FJOG01000002">
    <property type="protein sequence ID" value="CZR51812.1"/>
    <property type="molecule type" value="Genomic_DNA"/>
</dbReference>
<evidence type="ECO:0000313" key="5">
    <source>
        <dbReference type="Proteomes" id="UP000184330"/>
    </source>
</evidence>
<feature type="compositionally biased region" description="Polar residues" evidence="2">
    <location>
        <begin position="504"/>
        <end position="527"/>
    </location>
</feature>
<dbReference type="InterPro" id="IPR035979">
    <property type="entry name" value="RBD_domain_sf"/>
</dbReference>
<name>A0A1L7WGA5_9HELO</name>
<feature type="region of interest" description="Disordered" evidence="2">
    <location>
        <begin position="790"/>
        <end position="961"/>
    </location>
</feature>
<feature type="compositionally biased region" description="Polar residues" evidence="2">
    <location>
        <begin position="474"/>
        <end position="483"/>
    </location>
</feature>
<gene>
    <name evidence="4" type="ORF">PAC_01689</name>
</gene>
<feature type="compositionally biased region" description="Polar residues" evidence="2">
    <location>
        <begin position="543"/>
        <end position="559"/>
    </location>
</feature>
<feature type="region of interest" description="Disordered" evidence="2">
    <location>
        <begin position="473"/>
        <end position="570"/>
    </location>
</feature>
<dbReference type="InterPro" id="IPR012677">
    <property type="entry name" value="Nucleotide-bd_a/b_plait_sf"/>
</dbReference>
<feature type="region of interest" description="Disordered" evidence="2">
    <location>
        <begin position="295"/>
        <end position="323"/>
    </location>
</feature>
<feature type="compositionally biased region" description="Polar residues" evidence="2">
    <location>
        <begin position="999"/>
        <end position="1023"/>
    </location>
</feature>
<evidence type="ECO:0000313" key="4">
    <source>
        <dbReference type="EMBL" id="CZR51812.1"/>
    </source>
</evidence>
<keyword evidence="5" id="KW-1185">Reference proteome</keyword>
<reference evidence="4 5" key="1">
    <citation type="submission" date="2016-03" db="EMBL/GenBank/DDBJ databases">
        <authorList>
            <person name="Ploux O."/>
        </authorList>
    </citation>
    <scope>NUCLEOTIDE SEQUENCE [LARGE SCALE GENOMIC DNA]</scope>
    <source>
        <strain evidence="4 5">UAMH 11012</strain>
    </source>
</reference>
<dbReference type="Gene3D" id="3.30.70.330">
    <property type="match status" value="1"/>
</dbReference>
<dbReference type="GO" id="GO:0003723">
    <property type="term" value="F:RNA binding"/>
    <property type="evidence" value="ECO:0007669"/>
    <property type="project" value="UniProtKB-UniRule"/>
</dbReference>
<feature type="region of interest" description="Disordered" evidence="2">
    <location>
        <begin position="420"/>
        <end position="449"/>
    </location>
</feature>
<feature type="compositionally biased region" description="Polar residues" evidence="2">
    <location>
        <begin position="874"/>
        <end position="889"/>
    </location>
</feature>
<dbReference type="Proteomes" id="UP000184330">
    <property type="component" value="Unassembled WGS sequence"/>
</dbReference>
<feature type="region of interest" description="Disordered" evidence="2">
    <location>
        <begin position="1"/>
        <end position="20"/>
    </location>
</feature>
<feature type="region of interest" description="Disordered" evidence="2">
    <location>
        <begin position="999"/>
        <end position="1218"/>
    </location>
</feature>
<evidence type="ECO:0000259" key="3">
    <source>
        <dbReference type="PROSITE" id="PS50102"/>
    </source>
</evidence>
<feature type="compositionally biased region" description="Low complexity" evidence="2">
    <location>
        <begin position="915"/>
        <end position="925"/>
    </location>
</feature>
<sequence length="1326" mass="146658">MSSPPTLRAPQLTPIPEASPQLAAPMPAMKQLSPPNAMAAAVVLPAPGLPLSYYADIPDQVPAIFSTALETQPKRKLVEPYPLSIIRTDLLGDVQRKCESLWKKFPNETSRVRNSSDWYQLYRYFDAVDLWVEGPVFCFAVIDRLATVNLDILTKHFAMISEYAQGWVQLHSKRLLTVPEHVSVWDLFTPKEIEDEEFDMMTEEEIATVKGQLEYHRYELLVKHNLAGPAAMAPIQPAQDVVGYRQPQYPSQGPINQHLEYPRPEVAHQIVPMELGHPVRTPQTYTNFMQNQRNIHGPVKDNRTRAYSNVSDTNRGGRGARGGTFRYNVYRHQNTRVSPQKQEPVYVLTGQRAAPVDSTPRYHTGQRGVSLDLSSRPNVPADMRQRAVSGVVTRPLFSNDARNDTGRRFVSEEVNTRTFSGHSRVTSNSSAGVGHSNYHGNGGHQFRNDARVSQGNYYTAGYQFSNDARVIQGQFGSPQSNAGTGHPYHHANGGQPFSNGARIPQSNFGSPQSHTGHSRITSNSSVVQGHPHYYGNGGHDQVNDAQLPQSKVGSPQSTAGRYRGKERPQPCFTDAEWKSIEYEKDEGANGAVTIYYSGPRRPLEHESTPRTVYVWGISRALFLNNTLRNMMSECGDVDTISHLATAPQSFVAFHDDRSVQRAIYRWDGEMIEGVKISVSAARPRNGGTRERGFSMSGNYWDNEFHRGHIRNTSQNTVRDWGISSNYGDNEFHRARNGSENTMRNGNMPSVYQDDGYGARNISETSMHNEQFHHYIPEHMQGQQVPRPFQPLQDIRNLSPPRKSALHNYNSVPGVNLKENSPFATPRKNGTSTPQKKKNGNRKKGSRQSSRQHTPSTSPRKHRPENRSTLRETPVGSNGNQLDSTVSNEVSRPEHVVERPTSALALLSERVPEPNQAKTATTQKQQSKPLTAVTDFAEHSKETPLPIDSVHPENNPPSAAARKKYAKKFSKKKLNFMKSGDNASFSTDTSSDTIVSPSFSTDNASFMTSQSTNTSFSTASSRQPSVGAKKARKTGYMGENNEIPGFTSEAHKEGEQKVESNLENTKAPKPKNKKPSKPTTTAGEPVHHAKESGHSKKESISSSTINPSQRKADTVVKSDHRPTPIAIHPPVNDAVAKKAGNVPTPIPTPATDALAKKEAIQAAPAVASSPTEISKNQETKETASSPSLLSPVKQLDEQEWPSLNPAKSPVAAIADGKPPTPMRAPLMGFLAKAMSEKSPEPKKAPKSIFPPVAVPRSFSGRSPSVQQPTVRRPPVPRPPIEQPAPEQPIVQHQNYQQPTDERPARLRVLPGDPGSEEWPFVKNFKAQ</sequence>
<feature type="domain" description="RRM" evidence="3">
    <location>
        <begin position="610"/>
        <end position="683"/>
    </location>
</feature>
<feature type="compositionally biased region" description="Basic and acidic residues" evidence="2">
    <location>
        <begin position="1084"/>
        <end position="1098"/>
    </location>
</feature>
<feature type="compositionally biased region" description="Pro residues" evidence="2">
    <location>
        <begin position="1270"/>
        <end position="1285"/>
    </location>
</feature>
<dbReference type="SUPFAM" id="SSF54928">
    <property type="entry name" value="RNA-binding domain, RBD"/>
    <property type="match status" value="1"/>
</dbReference>
<dbReference type="STRING" id="576137.A0A1L7WGA5"/>
<proteinExistence type="predicted"/>
<accession>A0A1L7WGA5</accession>
<feature type="region of interest" description="Disordered" evidence="2">
    <location>
        <begin position="356"/>
        <end position="377"/>
    </location>
</feature>
<dbReference type="OrthoDB" id="3941926at2759"/>
<organism evidence="4 5">
    <name type="scientific">Phialocephala subalpina</name>
    <dbReference type="NCBI Taxonomy" id="576137"/>
    <lineage>
        <taxon>Eukaryota</taxon>
        <taxon>Fungi</taxon>
        <taxon>Dikarya</taxon>
        <taxon>Ascomycota</taxon>
        <taxon>Pezizomycotina</taxon>
        <taxon>Leotiomycetes</taxon>
        <taxon>Helotiales</taxon>
        <taxon>Mollisiaceae</taxon>
        <taxon>Phialocephala</taxon>
        <taxon>Phialocephala fortinii species complex</taxon>
    </lineage>
</organism>
<dbReference type="PROSITE" id="PS50102">
    <property type="entry name" value="RRM"/>
    <property type="match status" value="1"/>
</dbReference>
<feature type="compositionally biased region" description="Basic and acidic residues" evidence="2">
    <location>
        <begin position="1048"/>
        <end position="1059"/>
    </location>
</feature>
<evidence type="ECO:0000256" key="2">
    <source>
        <dbReference type="SAM" id="MobiDB-lite"/>
    </source>
</evidence>
<keyword evidence="1" id="KW-0694">RNA-binding</keyword>
<feature type="compositionally biased region" description="Basic and acidic residues" evidence="2">
    <location>
        <begin position="1233"/>
        <end position="1242"/>
    </location>
</feature>
<feature type="compositionally biased region" description="Polar residues" evidence="2">
    <location>
        <begin position="848"/>
        <end position="857"/>
    </location>
</feature>
<feature type="compositionally biased region" description="Basic residues" evidence="2">
    <location>
        <begin position="834"/>
        <end position="845"/>
    </location>
</feature>
<evidence type="ECO:0000256" key="1">
    <source>
        <dbReference type="PROSITE-ProRule" id="PRU00176"/>
    </source>
</evidence>
<feature type="compositionally biased region" description="Polar residues" evidence="2">
    <location>
        <begin position="305"/>
        <end position="314"/>
    </location>
</feature>
<feature type="compositionally biased region" description="Polar residues" evidence="2">
    <location>
        <begin position="806"/>
        <end position="833"/>
    </location>
</feature>
<dbReference type="InterPro" id="IPR000504">
    <property type="entry name" value="RRM_dom"/>
</dbReference>
<feature type="compositionally biased region" description="Basic and acidic residues" evidence="2">
    <location>
        <begin position="1109"/>
        <end position="1121"/>
    </location>
</feature>
<feature type="region of interest" description="Disordered" evidence="2">
    <location>
        <begin position="1233"/>
        <end position="1326"/>
    </location>
</feature>